<gene>
    <name evidence="7" type="ORF">CA3LBN_001488</name>
</gene>
<reference evidence="7 8" key="1">
    <citation type="submission" date="2021-06" db="EMBL/GenBank/DDBJ databases">
        <title>Candida outbreak in Lebanon.</title>
        <authorList>
            <person name="Finianos M."/>
        </authorList>
    </citation>
    <scope>NUCLEOTIDE SEQUENCE [LARGE SCALE GENOMIC DNA]</scope>
    <source>
        <strain evidence="7">CA3LBN</strain>
    </source>
</reference>
<organism evidence="7 8">
    <name type="scientific">Candidozyma haemuli</name>
    <dbReference type="NCBI Taxonomy" id="45357"/>
    <lineage>
        <taxon>Eukaryota</taxon>
        <taxon>Fungi</taxon>
        <taxon>Dikarya</taxon>
        <taxon>Ascomycota</taxon>
        <taxon>Saccharomycotina</taxon>
        <taxon>Pichiomycetes</taxon>
        <taxon>Metschnikowiaceae</taxon>
        <taxon>Candidozyma</taxon>
    </lineage>
</organism>
<dbReference type="SMART" id="SM00355">
    <property type="entry name" value="ZnF_C2H2"/>
    <property type="match status" value="2"/>
</dbReference>
<dbReference type="InterPro" id="IPR039761">
    <property type="entry name" value="Bms1/Tsr1"/>
</dbReference>
<feature type="region of interest" description="Disordered" evidence="5">
    <location>
        <begin position="807"/>
        <end position="925"/>
    </location>
</feature>
<sequence length="1154" mass="131134">MGRSGHSHRSTLKKDHKPFKSRHASKGSLKNQYKGKVEKAGPGSGKTQKVVSKLQRKNQSKQLKDHKILETKLARRLFEGASGAEKIITVIALTPDLSPAGIASQLVNSIKATPEDPDIEFASPSVVSLRLPRFKSNVKFIIPDQTNLISILDATKVSDYVIFGLSAEQEVEKDYGESILRAIVAQGVASVVGVLPNVISAYPKKNLQQDIRQSLQSFFTHFFPTEEKLYALESESEALNCIRTIAQKMPKSINWRDSRAYVLADSLNWVADSDQGGFVIVEGTVRGVGFNANRLVHIPGHGDFQVQRIEKIAKHRNPMEDEDILAYNADINQETLEELNPEEAEMEDFDEYEYDDYGVRMEGKNYFDGGANEKNKRFKAPEGTSEYQSKWLLDDVLEDASDAESIDEMEEIDENDIEEDMEDNGMDDDDSKSQFGDAQSEMFVELSPEEEEEQLRQYRALEKEDREFPDEIELAPEESAKDKLGDYRGIKSLGNCDWHWDEQDSERPSVYSRLLRINHFKATRNKLQKDAAKEAQTTPGQKYRLFIRAPPSVVENVDVSVNPFVVYSLLQHEHKLAVANFSFTTWEDYEKPVPSGEQLIVQYGFRRQVINPRFNQASNPSNNVHKSERFAHQGELSIATTIAPPIFHNAPAIFFKTTSEGGLELVGQGTFLNCDHTRVMAERVVLTGHPVKIHRRLVTVRYMFFNSEDINWFKAVPLFTKSGRTGFIKESLGTHGYFKSTFDGRLSAQDVVAMALYKRVWPTLSHLADLQRQHMKTEWHRYNLKRRVSGLSSISSDVFAEKILASQNTRSDSGEEDEFGFHVNHRRKSGKGERQITKKDLKQMARAERGREHDFPETILERGTSPAPSVDSTFSLGESEHFLSEGDFDTGSELNYSEPEGTYSGRDSDTEESYVSGSESEPEDDLDELPNYYCFYCGKNNASVENNLRHMSSKHGLYIPERTFLSDLDGLLTFLNEVIYIDNECLTCGFEGKSLESIRQHMISKGHCRMPYETKGEKAVFDEFYDFSLASESPTATTTSKRVAFSENEDHFEIEDLPDYTADSRELTLPSGSRVLHRDVRQPRSTTSLVVRDAPESTKTVALVDRRFAPGITSKEVTKQENAVRRMELKSRNTQERRRKKVNYQAHFRDELLQ</sequence>
<dbReference type="InterPro" id="IPR036236">
    <property type="entry name" value="Znf_C2H2_sf"/>
</dbReference>
<feature type="compositionally biased region" description="Basic and acidic residues" evidence="5">
    <location>
        <begin position="830"/>
        <end position="860"/>
    </location>
</feature>
<dbReference type="Pfam" id="PF04950">
    <property type="entry name" value="RIBIOP_C"/>
    <property type="match status" value="1"/>
</dbReference>
<dbReference type="InterPro" id="IPR012948">
    <property type="entry name" value="AARP2CN"/>
</dbReference>
<dbReference type="EMBL" id="CP076662">
    <property type="protein sequence ID" value="QWU87223.1"/>
    <property type="molecule type" value="Genomic_DNA"/>
</dbReference>
<name>A0ABX8I7P6_9ASCO</name>
<evidence type="ECO:0000259" key="6">
    <source>
        <dbReference type="PROSITE" id="PS51714"/>
    </source>
</evidence>
<keyword evidence="3" id="KW-0539">Nucleus</keyword>
<protein>
    <recommendedName>
        <fullName evidence="6">Bms1-type G domain-containing protein</fullName>
    </recommendedName>
</protein>
<evidence type="ECO:0000256" key="4">
    <source>
        <dbReference type="ARBA" id="ARBA00038288"/>
    </source>
</evidence>
<accession>A0ABX8I7P6</accession>
<feature type="compositionally biased region" description="Basic residues" evidence="5">
    <location>
        <begin position="1"/>
        <end position="25"/>
    </location>
</feature>
<dbReference type="PANTHER" id="PTHR12858:SF1">
    <property type="entry name" value="PRE-RRNA-PROCESSING PROTEIN TSR1 HOMOLOG"/>
    <property type="match status" value="1"/>
</dbReference>
<evidence type="ECO:0000313" key="7">
    <source>
        <dbReference type="EMBL" id="QWU87223.1"/>
    </source>
</evidence>
<evidence type="ECO:0000313" key="8">
    <source>
        <dbReference type="Proteomes" id="UP000825434"/>
    </source>
</evidence>
<dbReference type="InterPro" id="IPR041661">
    <property type="entry name" value="ZN622/Rei1/Reh1_Znf-C2H2"/>
</dbReference>
<dbReference type="PANTHER" id="PTHR12858">
    <property type="entry name" value="RIBOSOME BIOGENESIS PROTEIN"/>
    <property type="match status" value="1"/>
</dbReference>
<feature type="compositionally biased region" description="Polar residues" evidence="5">
    <location>
        <begin position="866"/>
        <end position="876"/>
    </location>
</feature>
<evidence type="ECO:0000256" key="3">
    <source>
        <dbReference type="ARBA" id="ARBA00023242"/>
    </source>
</evidence>
<dbReference type="PROSITE" id="PS51714">
    <property type="entry name" value="G_BMS1"/>
    <property type="match status" value="1"/>
</dbReference>
<evidence type="ECO:0000256" key="5">
    <source>
        <dbReference type="SAM" id="MobiDB-lite"/>
    </source>
</evidence>
<evidence type="ECO:0000256" key="1">
    <source>
        <dbReference type="ARBA" id="ARBA00004604"/>
    </source>
</evidence>
<keyword evidence="2" id="KW-0690">Ribosome biogenesis</keyword>
<dbReference type="SMART" id="SM00785">
    <property type="entry name" value="AARP2CN"/>
    <property type="match status" value="1"/>
</dbReference>
<evidence type="ECO:0000256" key="2">
    <source>
        <dbReference type="ARBA" id="ARBA00022517"/>
    </source>
</evidence>
<dbReference type="InterPro" id="IPR007034">
    <property type="entry name" value="BMS1_TSR1_C"/>
</dbReference>
<comment type="similarity">
    <text evidence="4">Belongs to the TRAFAC class translation factor GTPase superfamily. Bms1-like GTPase family. TSR1 subfamily.</text>
</comment>
<dbReference type="Pfam" id="PF12756">
    <property type="entry name" value="zf-C2H2_2"/>
    <property type="match status" value="1"/>
</dbReference>
<dbReference type="SMART" id="SM01362">
    <property type="entry name" value="DUF663"/>
    <property type="match status" value="1"/>
</dbReference>
<dbReference type="InterPro" id="IPR030387">
    <property type="entry name" value="G_Bms1/Tsr1_dom"/>
</dbReference>
<dbReference type="SUPFAM" id="SSF57667">
    <property type="entry name" value="beta-beta-alpha zinc fingers"/>
    <property type="match status" value="1"/>
</dbReference>
<feature type="domain" description="Bms1-type G" evidence="6">
    <location>
        <begin position="84"/>
        <end position="251"/>
    </location>
</feature>
<dbReference type="InterPro" id="IPR013087">
    <property type="entry name" value="Znf_C2H2_type"/>
</dbReference>
<dbReference type="Pfam" id="PF08142">
    <property type="entry name" value="AARP2CN"/>
    <property type="match status" value="1"/>
</dbReference>
<feature type="region of interest" description="Disordered" evidence="5">
    <location>
        <begin position="1"/>
        <end position="64"/>
    </location>
</feature>
<keyword evidence="8" id="KW-1185">Reference proteome</keyword>
<comment type="subcellular location">
    <subcellularLocation>
        <location evidence="1">Nucleus</location>
        <location evidence="1">Nucleolus</location>
    </subcellularLocation>
</comment>
<feature type="region of interest" description="Disordered" evidence="5">
    <location>
        <begin position="416"/>
        <end position="437"/>
    </location>
</feature>
<proteinExistence type="inferred from homology"/>
<dbReference type="Pfam" id="PF22298">
    <property type="entry name" value="Tsr1_G-like"/>
    <property type="match status" value="1"/>
</dbReference>
<dbReference type="Proteomes" id="UP000825434">
    <property type="component" value="Chromosome 2"/>
</dbReference>
<feature type="compositionally biased region" description="Acidic residues" evidence="5">
    <location>
        <begin position="416"/>
        <end position="430"/>
    </location>
</feature>